<feature type="region of interest" description="Disordered" evidence="1">
    <location>
        <begin position="95"/>
        <end position="118"/>
    </location>
</feature>
<dbReference type="Proteomes" id="UP000818323">
    <property type="component" value="Unassembled WGS sequence"/>
</dbReference>
<feature type="compositionally biased region" description="Low complexity" evidence="1">
    <location>
        <begin position="95"/>
        <end position="109"/>
    </location>
</feature>
<name>A0ABW9Z2C5_9HYPH</name>
<evidence type="ECO:0000256" key="1">
    <source>
        <dbReference type="SAM" id="MobiDB-lite"/>
    </source>
</evidence>
<protein>
    <recommendedName>
        <fullName evidence="4">Phage protein</fullName>
    </recommendedName>
</protein>
<gene>
    <name evidence="2" type="ORF">GR303_12455</name>
</gene>
<keyword evidence="3" id="KW-1185">Reference proteome</keyword>
<organism evidence="2 3">
    <name type="scientific">Microvirga arsenatis</name>
    <dbReference type="NCBI Taxonomy" id="2692265"/>
    <lineage>
        <taxon>Bacteria</taxon>
        <taxon>Pseudomonadati</taxon>
        <taxon>Pseudomonadota</taxon>
        <taxon>Alphaproteobacteria</taxon>
        <taxon>Hyphomicrobiales</taxon>
        <taxon>Methylobacteriaceae</taxon>
        <taxon>Microvirga</taxon>
    </lineage>
</organism>
<evidence type="ECO:0008006" key="4">
    <source>
        <dbReference type="Google" id="ProtNLM"/>
    </source>
</evidence>
<dbReference type="RefSeq" id="WP_161725825.1">
    <property type="nucleotide sequence ID" value="NZ_JAAAXI010000025.1"/>
</dbReference>
<accession>A0ABW9Z2C5</accession>
<proteinExistence type="predicted"/>
<evidence type="ECO:0000313" key="2">
    <source>
        <dbReference type="EMBL" id="NBJ25161.1"/>
    </source>
</evidence>
<reference evidence="2 3" key="1">
    <citation type="submission" date="2020-01" db="EMBL/GenBank/DDBJ databases">
        <title>Microvirga sp. nov., an arsenate reduction bacterium isolated from Tibet hotspring sediments.</title>
        <authorList>
            <person name="Yuan C.-G."/>
        </authorList>
    </citation>
    <scope>NUCLEOTIDE SEQUENCE [LARGE SCALE GENOMIC DNA]</scope>
    <source>
        <strain evidence="2 3">SYSU G3D203</strain>
    </source>
</reference>
<comment type="caution">
    <text evidence="2">The sequence shown here is derived from an EMBL/GenBank/DDBJ whole genome shotgun (WGS) entry which is preliminary data.</text>
</comment>
<evidence type="ECO:0000313" key="3">
    <source>
        <dbReference type="Proteomes" id="UP000818323"/>
    </source>
</evidence>
<sequence>MKTVTLSQSYMTHEGSSDKVSFREPVFNDVMEFGEPIAKGLMADGVYIHNVNYEAVRSYAERLVQSPWNAALLGQLNVKDSFRVVDAIRSFFEQPAPSASEPTTSSSRSDGTPAASAN</sequence>
<dbReference type="EMBL" id="JAAAXJ010000005">
    <property type="protein sequence ID" value="NBJ25161.1"/>
    <property type="molecule type" value="Genomic_DNA"/>
</dbReference>